<protein>
    <submittedName>
        <fullName evidence="1">Uncharacterized protein</fullName>
    </submittedName>
</protein>
<dbReference type="OrthoDB" id="3068273at2759"/>
<organism evidence="1 2">
    <name type="scientific">Dendrothele bispora (strain CBS 962.96)</name>
    <dbReference type="NCBI Taxonomy" id="1314807"/>
    <lineage>
        <taxon>Eukaryota</taxon>
        <taxon>Fungi</taxon>
        <taxon>Dikarya</taxon>
        <taxon>Basidiomycota</taxon>
        <taxon>Agaricomycotina</taxon>
        <taxon>Agaricomycetes</taxon>
        <taxon>Agaricomycetidae</taxon>
        <taxon>Agaricales</taxon>
        <taxon>Agaricales incertae sedis</taxon>
        <taxon>Dendrothele</taxon>
    </lineage>
</organism>
<name>A0A4S8KPI2_DENBC</name>
<sequence>MRLLSLDVVTLFVNGRAVSVLQISHSSLLSVEFAAPKSLSATADEFVPCRNLSLGEPLLLPVGSHATTPSEPEFSLPFSDIFSPQNFPPLRPNTSPRANIAQDSLTASHRVTSTLNHSAWKFFLSDYPDRQFVDTLLHIIDYGANIGFHGDRHQSQSSTNLSSAHEHPDVIVEGASCYTKVEVVRSETYLGTKAKTVSKEY</sequence>
<dbReference type="AlphaFoldDB" id="A0A4S8KPI2"/>
<keyword evidence="2" id="KW-1185">Reference proteome</keyword>
<accession>A0A4S8KPI2</accession>
<dbReference type="Proteomes" id="UP000297245">
    <property type="component" value="Unassembled WGS sequence"/>
</dbReference>
<dbReference type="EMBL" id="ML180431">
    <property type="protein sequence ID" value="THU77451.1"/>
    <property type="molecule type" value="Genomic_DNA"/>
</dbReference>
<reference evidence="1 2" key="1">
    <citation type="journal article" date="2019" name="Nat. Ecol. Evol.">
        <title>Megaphylogeny resolves global patterns of mushroom evolution.</title>
        <authorList>
            <person name="Varga T."/>
            <person name="Krizsan K."/>
            <person name="Foldi C."/>
            <person name="Dima B."/>
            <person name="Sanchez-Garcia M."/>
            <person name="Sanchez-Ramirez S."/>
            <person name="Szollosi G.J."/>
            <person name="Szarkandi J.G."/>
            <person name="Papp V."/>
            <person name="Albert L."/>
            <person name="Andreopoulos W."/>
            <person name="Angelini C."/>
            <person name="Antonin V."/>
            <person name="Barry K.W."/>
            <person name="Bougher N.L."/>
            <person name="Buchanan P."/>
            <person name="Buyck B."/>
            <person name="Bense V."/>
            <person name="Catcheside P."/>
            <person name="Chovatia M."/>
            <person name="Cooper J."/>
            <person name="Damon W."/>
            <person name="Desjardin D."/>
            <person name="Finy P."/>
            <person name="Geml J."/>
            <person name="Haridas S."/>
            <person name="Hughes K."/>
            <person name="Justo A."/>
            <person name="Karasinski D."/>
            <person name="Kautmanova I."/>
            <person name="Kiss B."/>
            <person name="Kocsube S."/>
            <person name="Kotiranta H."/>
            <person name="LaButti K.M."/>
            <person name="Lechner B.E."/>
            <person name="Liimatainen K."/>
            <person name="Lipzen A."/>
            <person name="Lukacs Z."/>
            <person name="Mihaltcheva S."/>
            <person name="Morgado L.N."/>
            <person name="Niskanen T."/>
            <person name="Noordeloos M.E."/>
            <person name="Ohm R.A."/>
            <person name="Ortiz-Santana B."/>
            <person name="Ovrebo C."/>
            <person name="Racz N."/>
            <person name="Riley R."/>
            <person name="Savchenko A."/>
            <person name="Shiryaev A."/>
            <person name="Soop K."/>
            <person name="Spirin V."/>
            <person name="Szebenyi C."/>
            <person name="Tomsovsky M."/>
            <person name="Tulloss R.E."/>
            <person name="Uehling J."/>
            <person name="Grigoriev I.V."/>
            <person name="Vagvolgyi C."/>
            <person name="Papp T."/>
            <person name="Martin F.M."/>
            <person name="Miettinen O."/>
            <person name="Hibbett D.S."/>
            <person name="Nagy L.G."/>
        </authorList>
    </citation>
    <scope>NUCLEOTIDE SEQUENCE [LARGE SCALE GENOMIC DNA]</scope>
    <source>
        <strain evidence="1 2">CBS 962.96</strain>
    </source>
</reference>
<evidence type="ECO:0000313" key="2">
    <source>
        <dbReference type="Proteomes" id="UP000297245"/>
    </source>
</evidence>
<evidence type="ECO:0000313" key="1">
    <source>
        <dbReference type="EMBL" id="THU77451.1"/>
    </source>
</evidence>
<proteinExistence type="predicted"/>
<gene>
    <name evidence="1" type="ORF">K435DRAFT_877822</name>
</gene>